<proteinExistence type="predicted"/>
<dbReference type="EMBL" id="CM056818">
    <property type="protein sequence ID" value="KAJ8621966.1"/>
    <property type="molecule type" value="Genomic_DNA"/>
</dbReference>
<gene>
    <name evidence="1" type="ORF">MRB53_030495</name>
</gene>
<organism evidence="1 2">
    <name type="scientific">Persea americana</name>
    <name type="common">Avocado</name>
    <dbReference type="NCBI Taxonomy" id="3435"/>
    <lineage>
        <taxon>Eukaryota</taxon>
        <taxon>Viridiplantae</taxon>
        <taxon>Streptophyta</taxon>
        <taxon>Embryophyta</taxon>
        <taxon>Tracheophyta</taxon>
        <taxon>Spermatophyta</taxon>
        <taxon>Magnoliopsida</taxon>
        <taxon>Magnoliidae</taxon>
        <taxon>Laurales</taxon>
        <taxon>Lauraceae</taxon>
        <taxon>Persea</taxon>
    </lineage>
</organism>
<evidence type="ECO:0000313" key="2">
    <source>
        <dbReference type="Proteomes" id="UP001234297"/>
    </source>
</evidence>
<protein>
    <submittedName>
        <fullName evidence="1">Uncharacterized protein</fullName>
    </submittedName>
</protein>
<accession>A0ACC2KLR1</accession>
<reference evidence="1 2" key="1">
    <citation type="journal article" date="2022" name="Hortic Res">
        <title>A haplotype resolved chromosomal level avocado genome allows analysis of novel avocado genes.</title>
        <authorList>
            <person name="Nath O."/>
            <person name="Fletcher S.J."/>
            <person name="Hayward A."/>
            <person name="Shaw L.M."/>
            <person name="Masouleh A.K."/>
            <person name="Furtado A."/>
            <person name="Henry R.J."/>
            <person name="Mitter N."/>
        </authorList>
    </citation>
    <scope>NUCLEOTIDE SEQUENCE [LARGE SCALE GENOMIC DNA]</scope>
    <source>
        <strain evidence="2">cv. Hass</strain>
    </source>
</reference>
<keyword evidence="2" id="KW-1185">Reference proteome</keyword>
<evidence type="ECO:0000313" key="1">
    <source>
        <dbReference type="EMBL" id="KAJ8621966.1"/>
    </source>
</evidence>
<dbReference type="Proteomes" id="UP001234297">
    <property type="component" value="Chromosome 10"/>
</dbReference>
<comment type="caution">
    <text evidence="1">The sequence shown here is derived from an EMBL/GenBank/DDBJ whole genome shotgun (WGS) entry which is preliminary data.</text>
</comment>
<name>A0ACC2KLR1_PERAE</name>
<sequence length="367" mass="40502">MKSHLIFLAIFIHQLLNPKVSAQVGDNLEHEILSKHLLPEGDVLSLSYYEKSCPNVEAIIHKKVNAWIEKDYTLAASLIRLHFHDCAIRGCGASILLNYEGSERGASSSKSLRGFEVIDDIKAEVEKACPHTVSSTDILTTAARDATLKQQYAGDEKNGQPFFTCLLPRVLVPETELDQRRTRTATATRTPATRGEDSSNFPVTRGTGSAASRRGAIPATSSGTAAAVLSLFSGAHTIGRSTCSSIQERLYNYKGTGKPDPTIHAGYFYFLKRKCRWASEYVDLDGTTPKTFDSAYYTNLQKKMGLLFTDQLLYSDSRTAPIVTALATQPWLFYRQFAVSMVNLGKTQILTGSDEGEIRTNCNFVNH</sequence>